<dbReference type="Proteomes" id="UP001321473">
    <property type="component" value="Unassembled WGS sequence"/>
</dbReference>
<dbReference type="GO" id="GO:0008146">
    <property type="term" value="F:sulfotransferase activity"/>
    <property type="evidence" value="ECO:0007669"/>
    <property type="project" value="InterPro"/>
</dbReference>
<feature type="domain" description="Sulfotransferase" evidence="3">
    <location>
        <begin position="102"/>
        <end position="367"/>
    </location>
</feature>
<sequence>MFCNSLCVKAPIARIKRNSLFSEERLPLKTARWRFYAREFAGCSTYVGSTPRQFDSSAAYEEQMAAVRAKPYYQIIDGVPRCPLALPDALRRALSFVAKKGDLLQVSFPKSGTHWVQYITQLILNEGEPVSTYEDFTRGAMFIEYREDAMDYTASTPVRTLCTHLLLRRETLNPEAKYVYVARNPWDVCVSLYHHVKDLSSYRFDGTFDDFLEAFLAGDLPYGDYFEHVMAGYSLREQPNVLFITYEELMRDKRGGVMRLAHFIGERYGKMLGEDSEESRKRLELILERSTAESMRSVMVLNLSDHPDPLLDKRLKDLSISSKAAYGGDPKRHNFVRKAKVGGWKEHFSPEQLRRLEATIAEKTQESEVMNLWSDIRQEALHLCAPQD</sequence>
<keyword evidence="5" id="KW-1185">Reference proteome</keyword>
<evidence type="ECO:0000256" key="1">
    <source>
        <dbReference type="ARBA" id="ARBA00005771"/>
    </source>
</evidence>
<proteinExistence type="inferred from homology"/>
<evidence type="ECO:0000313" key="4">
    <source>
        <dbReference type="EMBL" id="KAK8765529.1"/>
    </source>
</evidence>
<gene>
    <name evidence="4" type="ORF">V5799_031862</name>
</gene>
<dbReference type="AlphaFoldDB" id="A0AAQ4DST9"/>
<reference evidence="4 5" key="1">
    <citation type="journal article" date="2023" name="Arcadia Sci">
        <title>De novo assembly of a long-read Amblyomma americanum tick genome.</title>
        <authorList>
            <person name="Chou S."/>
            <person name="Poskanzer K.E."/>
            <person name="Rollins M."/>
            <person name="Thuy-Boun P.S."/>
        </authorList>
    </citation>
    <scope>NUCLEOTIDE SEQUENCE [LARGE SCALE GENOMIC DNA]</scope>
    <source>
        <strain evidence="4">F_SG_1</strain>
        <tissue evidence="4">Salivary glands</tissue>
    </source>
</reference>
<evidence type="ECO:0000259" key="3">
    <source>
        <dbReference type="Pfam" id="PF00685"/>
    </source>
</evidence>
<dbReference type="Pfam" id="PF00685">
    <property type="entry name" value="Sulfotransfer_1"/>
    <property type="match status" value="1"/>
</dbReference>
<dbReference type="PANTHER" id="PTHR11783">
    <property type="entry name" value="SULFOTRANSFERASE SULT"/>
    <property type="match status" value="1"/>
</dbReference>
<dbReference type="Gene3D" id="3.40.50.300">
    <property type="entry name" value="P-loop containing nucleotide triphosphate hydrolases"/>
    <property type="match status" value="1"/>
</dbReference>
<keyword evidence="2" id="KW-0808">Transferase</keyword>
<organism evidence="4 5">
    <name type="scientific">Amblyomma americanum</name>
    <name type="common">Lone star tick</name>
    <dbReference type="NCBI Taxonomy" id="6943"/>
    <lineage>
        <taxon>Eukaryota</taxon>
        <taxon>Metazoa</taxon>
        <taxon>Ecdysozoa</taxon>
        <taxon>Arthropoda</taxon>
        <taxon>Chelicerata</taxon>
        <taxon>Arachnida</taxon>
        <taxon>Acari</taxon>
        <taxon>Parasitiformes</taxon>
        <taxon>Ixodida</taxon>
        <taxon>Ixodoidea</taxon>
        <taxon>Ixodidae</taxon>
        <taxon>Amblyomminae</taxon>
        <taxon>Amblyomma</taxon>
    </lineage>
</organism>
<dbReference type="EMBL" id="JARKHS020027248">
    <property type="protein sequence ID" value="KAK8765529.1"/>
    <property type="molecule type" value="Genomic_DNA"/>
</dbReference>
<comment type="similarity">
    <text evidence="1">Belongs to the sulfotransferase 1 family.</text>
</comment>
<dbReference type="InterPro" id="IPR027417">
    <property type="entry name" value="P-loop_NTPase"/>
</dbReference>
<name>A0AAQ4DST9_AMBAM</name>
<evidence type="ECO:0000313" key="5">
    <source>
        <dbReference type="Proteomes" id="UP001321473"/>
    </source>
</evidence>
<evidence type="ECO:0000256" key="2">
    <source>
        <dbReference type="ARBA" id="ARBA00022679"/>
    </source>
</evidence>
<comment type="caution">
    <text evidence="4">The sequence shown here is derived from an EMBL/GenBank/DDBJ whole genome shotgun (WGS) entry which is preliminary data.</text>
</comment>
<protein>
    <recommendedName>
        <fullName evidence="3">Sulfotransferase domain-containing protein</fullName>
    </recommendedName>
</protein>
<dbReference type="InterPro" id="IPR000863">
    <property type="entry name" value="Sulfotransferase_dom"/>
</dbReference>
<dbReference type="SUPFAM" id="SSF52540">
    <property type="entry name" value="P-loop containing nucleoside triphosphate hydrolases"/>
    <property type="match status" value="1"/>
</dbReference>
<accession>A0AAQ4DST9</accession>